<keyword evidence="4" id="KW-1185">Reference proteome</keyword>
<sequence>MQRIRLCSPPVLTTTERINAWLRNSANPESDAEAALSQPRPSKRRRHSDLCPCPMEQSRPQSPSKRPRVECDELITPTQSASVVGSVTSLTEKTTLSMRSNASRSSSPQRQITQLRTAHPPIFLHPLAAAGECVPAAVALRIRSLQTRLRHRLEREYIPGYLRDALERDPTYKASLLFDPIEDAAYYDEEDEEDEEQEADAALVLDRVKAVFQGTYLCKEHTMDENAWCLHVVTPLLQLAIILYSRGRFRQESVQSQSIQPAYLSTTAPTRSKPTPVFRKTDFCLSYSHLHPLYASLYKTLRHAPISHTTDIYTEAAALFTGIEVKSPSGTLQEAQLQMGIWMAASLRKKAELAWSAFATDALSRRPDHGAFIEPGITIVGTEHKVYYAYLSEPDSADLSQGASTSTCAISILGNDTSLPYLDTSSVQGIFRVARLYGNLMVYAADEDAETGYWGAFLGPVLESLARRVGGM</sequence>
<dbReference type="AlphaFoldDB" id="A0A6A5W0R6"/>
<dbReference type="Proteomes" id="UP000799779">
    <property type="component" value="Unassembled WGS sequence"/>
</dbReference>
<dbReference type="Pfam" id="PF20516">
    <property type="entry name" value="PDDEXK_12"/>
    <property type="match status" value="1"/>
</dbReference>
<dbReference type="InterPro" id="IPR046797">
    <property type="entry name" value="PDDEXK_12"/>
</dbReference>
<proteinExistence type="predicted"/>
<name>A0A6A5W0R6_9PLEO</name>
<evidence type="ECO:0000256" key="1">
    <source>
        <dbReference type="SAM" id="MobiDB-lite"/>
    </source>
</evidence>
<gene>
    <name evidence="3" type="ORF">P154DRAFT_527549</name>
</gene>
<feature type="domain" description="PD-(D/E)XK nuclease-like" evidence="2">
    <location>
        <begin position="182"/>
        <end position="447"/>
    </location>
</feature>
<evidence type="ECO:0000313" key="4">
    <source>
        <dbReference type="Proteomes" id="UP000799779"/>
    </source>
</evidence>
<organism evidence="3 4">
    <name type="scientific">Amniculicola lignicola CBS 123094</name>
    <dbReference type="NCBI Taxonomy" id="1392246"/>
    <lineage>
        <taxon>Eukaryota</taxon>
        <taxon>Fungi</taxon>
        <taxon>Dikarya</taxon>
        <taxon>Ascomycota</taxon>
        <taxon>Pezizomycotina</taxon>
        <taxon>Dothideomycetes</taxon>
        <taxon>Pleosporomycetidae</taxon>
        <taxon>Pleosporales</taxon>
        <taxon>Amniculicolaceae</taxon>
        <taxon>Amniculicola</taxon>
    </lineage>
</organism>
<reference evidence="3" key="1">
    <citation type="journal article" date="2020" name="Stud. Mycol.">
        <title>101 Dothideomycetes genomes: a test case for predicting lifestyles and emergence of pathogens.</title>
        <authorList>
            <person name="Haridas S."/>
            <person name="Albert R."/>
            <person name="Binder M."/>
            <person name="Bloem J."/>
            <person name="Labutti K."/>
            <person name="Salamov A."/>
            <person name="Andreopoulos B."/>
            <person name="Baker S."/>
            <person name="Barry K."/>
            <person name="Bills G."/>
            <person name="Bluhm B."/>
            <person name="Cannon C."/>
            <person name="Castanera R."/>
            <person name="Culley D."/>
            <person name="Daum C."/>
            <person name="Ezra D."/>
            <person name="Gonzalez J."/>
            <person name="Henrissat B."/>
            <person name="Kuo A."/>
            <person name="Liang C."/>
            <person name="Lipzen A."/>
            <person name="Lutzoni F."/>
            <person name="Magnuson J."/>
            <person name="Mondo S."/>
            <person name="Nolan M."/>
            <person name="Ohm R."/>
            <person name="Pangilinan J."/>
            <person name="Park H.-J."/>
            <person name="Ramirez L."/>
            <person name="Alfaro M."/>
            <person name="Sun H."/>
            <person name="Tritt A."/>
            <person name="Yoshinaga Y."/>
            <person name="Zwiers L.-H."/>
            <person name="Turgeon B."/>
            <person name="Goodwin S."/>
            <person name="Spatafora J."/>
            <person name="Crous P."/>
            <person name="Grigoriev I."/>
        </authorList>
    </citation>
    <scope>NUCLEOTIDE SEQUENCE</scope>
    <source>
        <strain evidence="3">CBS 123094</strain>
    </source>
</reference>
<dbReference type="EMBL" id="ML977688">
    <property type="protein sequence ID" value="KAF1993741.1"/>
    <property type="molecule type" value="Genomic_DNA"/>
</dbReference>
<dbReference type="OrthoDB" id="4161186at2759"/>
<evidence type="ECO:0000259" key="2">
    <source>
        <dbReference type="Pfam" id="PF20516"/>
    </source>
</evidence>
<protein>
    <recommendedName>
        <fullName evidence="2">PD-(D/E)XK nuclease-like domain-containing protein</fullName>
    </recommendedName>
</protein>
<feature type="region of interest" description="Disordered" evidence="1">
    <location>
        <begin position="24"/>
        <end position="68"/>
    </location>
</feature>
<accession>A0A6A5W0R6</accession>
<evidence type="ECO:0000313" key="3">
    <source>
        <dbReference type="EMBL" id="KAF1993741.1"/>
    </source>
</evidence>